<gene>
    <name evidence="2" type="ORF">BCR34DRAFT_252805</name>
</gene>
<protein>
    <submittedName>
        <fullName evidence="2">Uncharacterized protein</fullName>
    </submittedName>
</protein>
<proteinExistence type="predicted"/>
<evidence type="ECO:0000256" key="1">
    <source>
        <dbReference type="SAM" id="MobiDB-lite"/>
    </source>
</evidence>
<dbReference type="AlphaFoldDB" id="A0A1Y1ZUV9"/>
<feature type="region of interest" description="Disordered" evidence="1">
    <location>
        <begin position="90"/>
        <end position="273"/>
    </location>
</feature>
<reference evidence="2 3" key="1">
    <citation type="submission" date="2016-07" db="EMBL/GenBank/DDBJ databases">
        <title>Pervasive Adenine N6-methylation of Active Genes in Fungi.</title>
        <authorList>
            <consortium name="DOE Joint Genome Institute"/>
            <person name="Mondo S.J."/>
            <person name="Dannebaum R.O."/>
            <person name="Kuo R.C."/>
            <person name="Labutti K."/>
            <person name="Haridas S."/>
            <person name="Kuo A."/>
            <person name="Salamov A."/>
            <person name="Ahrendt S.R."/>
            <person name="Lipzen A."/>
            <person name="Sullivan W."/>
            <person name="Andreopoulos W.B."/>
            <person name="Clum A."/>
            <person name="Lindquist E."/>
            <person name="Daum C."/>
            <person name="Ramamoorthy G.K."/>
            <person name="Gryganskyi A."/>
            <person name="Culley D."/>
            <person name="Magnuson J.K."/>
            <person name="James T.Y."/>
            <person name="O'Malley M.A."/>
            <person name="Stajich J.E."/>
            <person name="Spatafora J.W."/>
            <person name="Visel A."/>
            <person name="Grigoriev I.V."/>
        </authorList>
    </citation>
    <scope>NUCLEOTIDE SEQUENCE [LARGE SCALE GENOMIC DNA]</scope>
    <source>
        <strain evidence="2 3">CBS 115471</strain>
    </source>
</reference>
<name>A0A1Y1ZUV9_9PLEO</name>
<dbReference type="Proteomes" id="UP000193144">
    <property type="component" value="Unassembled WGS sequence"/>
</dbReference>
<accession>A0A1Y1ZUV9</accession>
<organism evidence="2 3">
    <name type="scientific">Clohesyomyces aquaticus</name>
    <dbReference type="NCBI Taxonomy" id="1231657"/>
    <lineage>
        <taxon>Eukaryota</taxon>
        <taxon>Fungi</taxon>
        <taxon>Dikarya</taxon>
        <taxon>Ascomycota</taxon>
        <taxon>Pezizomycotina</taxon>
        <taxon>Dothideomycetes</taxon>
        <taxon>Pleosporomycetidae</taxon>
        <taxon>Pleosporales</taxon>
        <taxon>Lindgomycetaceae</taxon>
        <taxon>Clohesyomyces</taxon>
    </lineage>
</organism>
<feature type="compositionally biased region" description="Polar residues" evidence="1">
    <location>
        <begin position="180"/>
        <end position="217"/>
    </location>
</feature>
<feature type="compositionally biased region" description="Low complexity" evidence="1">
    <location>
        <begin position="151"/>
        <end position="160"/>
    </location>
</feature>
<evidence type="ECO:0000313" key="2">
    <source>
        <dbReference type="EMBL" id="ORY13847.1"/>
    </source>
</evidence>
<comment type="caution">
    <text evidence="2">The sequence shown here is derived from an EMBL/GenBank/DDBJ whole genome shotgun (WGS) entry which is preliminary data.</text>
</comment>
<keyword evidence="3" id="KW-1185">Reference proteome</keyword>
<feature type="compositionally biased region" description="Polar residues" evidence="1">
    <location>
        <begin position="131"/>
        <end position="141"/>
    </location>
</feature>
<dbReference type="EMBL" id="MCFA01000038">
    <property type="protein sequence ID" value="ORY13847.1"/>
    <property type="molecule type" value="Genomic_DNA"/>
</dbReference>
<evidence type="ECO:0000313" key="3">
    <source>
        <dbReference type="Proteomes" id="UP000193144"/>
    </source>
</evidence>
<sequence length="273" mass="30125">MYGNYVPEYSPYDQVIPSPADSHANLLQNRRRRNSFSSFYSDEDDDDVRTLAALETWMGNEWTPYASRSGLRATYTLSIADSVSTLGPELPPLFPNGLDEMPGEQTPCRRPTESLFPEPLRTSKMKRESNTHTPPASQKPKQTPELPSKPTPAAKQPKPAYEYIPAKNSRPPTLRLRPAPQSSTNTSALPIPSRTSMYSTWSFSNLDQALDQNQENDSPPPPPSRSTPPNEHGIPVPPIPASASLPGGSRTGGRDNVMSSQTKGTRWGDTYDE</sequence>